<dbReference type="EMBL" id="AOFM01000009">
    <property type="protein sequence ID" value="EME72931.1"/>
    <property type="molecule type" value="Genomic_DNA"/>
</dbReference>
<dbReference type="AlphaFoldDB" id="M5NYK1"/>
<reference evidence="1 2" key="1">
    <citation type="journal article" date="2013" name="Genome Announc.">
        <title>Draft Whole-Genome Sequence of Bacillus sonorensis Strain L12, a Source of Nonribosomal Lipopeptides.</title>
        <authorList>
            <person name="Adimpong D.B."/>
            <person name="Sorensen K.I."/>
            <person name="Nielsen D.S."/>
            <person name="Thorsen L."/>
            <person name="Rasmussen T.B."/>
            <person name="Derkx P.M."/>
            <person name="Jespersen L."/>
        </authorList>
    </citation>
    <scope>NUCLEOTIDE SEQUENCE [LARGE SCALE GENOMIC DNA]</scope>
    <source>
        <strain evidence="1 2">L12</strain>
    </source>
</reference>
<gene>
    <name evidence="1" type="ORF">BSONL12_14374</name>
</gene>
<name>M5NYK1_9BACI</name>
<evidence type="ECO:0000313" key="1">
    <source>
        <dbReference type="EMBL" id="EME72931.1"/>
    </source>
</evidence>
<dbReference type="GeneID" id="92854840"/>
<dbReference type="Gene3D" id="3.20.20.70">
    <property type="entry name" value="Aldolase class I"/>
    <property type="match status" value="1"/>
</dbReference>
<dbReference type="Pfam" id="PF03060">
    <property type="entry name" value="NMO"/>
    <property type="match status" value="1"/>
</dbReference>
<dbReference type="PANTHER" id="PTHR42747:SF3">
    <property type="entry name" value="NITRONATE MONOOXYGENASE-RELATED"/>
    <property type="match status" value="1"/>
</dbReference>
<accession>M5NYK1</accession>
<dbReference type="InterPro" id="IPR013785">
    <property type="entry name" value="Aldolase_TIM"/>
</dbReference>
<proteinExistence type="predicted"/>
<organism evidence="1 2">
    <name type="scientific">Bacillus sonorensis L12</name>
    <dbReference type="NCBI Taxonomy" id="1274524"/>
    <lineage>
        <taxon>Bacteria</taxon>
        <taxon>Bacillati</taxon>
        <taxon>Bacillota</taxon>
        <taxon>Bacilli</taxon>
        <taxon>Bacillales</taxon>
        <taxon>Bacillaceae</taxon>
        <taxon>Bacillus</taxon>
    </lineage>
</organism>
<keyword evidence="1" id="KW-0560">Oxidoreductase</keyword>
<dbReference type="STRING" id="1274524.BSONL12_14374"/>
<dbReference type="GO" id="GO:0018580">
    <property type="term" value="F:nitronate monooxygenase activity"/>
    <property type="evidence" value="ECO:0007669"/>
    <property type="project" value="TreeGrafter"/>
</dbReference>
<dbReference type="RefSeq" id="WP_006638848.1">
    <property type="nucleotide sequence ID" value="NZ_AOFM01000009.1"/>
</dbReference>
<keyword evidence="1" id="KW-0503">Monooxygenase</keyword>
<dbReference type="PATRIC" id="fig|1274524.3.peg.3105"/>
<sequence length="86" mass="9508">MLFQNHSRLKRLLRSRSFRRRWLAGPATLRLAAAVSNNGGLGSLAAGYLTLEALKRQIEATKVLTSAIFQVNLFIPKKGKTSVRNG</sequence>
<dbReference type="PANTHER" id="PTHR42747">
    <property type="entry name" value="NITRONATE MONOOXYGENASE-RELATED"/>
    <property type="match status" value="1"/>
</dbReference>
<dbReference type="SUPFAM" id="SSF51412">
    <property type="entry name" value="Inosine monophosphate dehydrogenase (IMPDH)"/>
    <property type="match status" value="1"/>
</dbReference>
<dbReference type="eggNOG" id="COG2070">
    <property type="taxonomic scope" value="Bacteria"/>
</dbReference>
<dbReference type="Proteomes" id="UP000011907">
    <property type="component" value="Unassembled WGS sequence"/>
</dbReference>
<evidence type="ECO:0000313" key="2">
    <source>
        <dbReference type="Proteomes" id="UP000011907"/>
    </source>
</evidence>
<comment type="caution">
    <text evidence="1">The sequence shown here is derived from an EMBL/GenBank/DDBJ whole genome shotgun (WGS) entry which is preliminary data.</text>
</comment>
<protein>
    <submittedName>
        <fullName evidence="1">Nitronate monooxygenase YrpB</fullName>
    </submittedName>
</protein>